<keyword evidence="8 16" id="KW-0274">FAD</keyword>
<dbReference type="GO" id="GO:0050660">
    <property type="term" value="F:flavin adenine dinucleotide binding"/>
    <property type="evidence" value="ECO:0007669"/>
    <property type="project" value="InterPro"/>
</dbReference>
<dbReference type="EC" id="1.1.99.29" evidence="5"/>
<evidence type="ECO:0000256" key="11">
    <source>
        <dbReference type="ARBA" id="ARBA00034010"/>
    </source>
</evidence>
<dbReference type="OrthoDB" id="269227at2759"/>
<organism evidence="19 20">
    <name type="scientific">Gymnopilus dilepis</name>
    <dbReference type="NCBI Taxonomy" id="231916"/>
    <lineage>
        <taxon>Eukaryota</taxon>
        <taxon>Fungi</taxon>
        <taxon>Dikarya</taxon>
        <taxon>Basidiomycota</taxon>
        <taxon>Agaricomycotina</taxon>
        <taxon>Agaricomycetes</taxon>
        <taxon>Agaricomycetidae</taxon>
        <taxon>Agaricales</taxon>
        <taxon>Agaricineae</taxon>
        <taxon>Hymenogastraceae</taxon>
        <taxon>Gymnopilus</taxon>
    </lineage>
</organism>
<evidence type="ECO:0000259" key="17">
    <source>
        <dbReference type="Pfam" id="PF00732"/>
    </source>
</evidence>
<comment type="catalytic activity">
    <reaction evidence="12">
        <text>pyranose + acceptor = pyranos-3-ulose + reduced acceptor.</text>
        <dbReference type="EC" id="1.1.99.29"/>
    </reaction>
</comment>
<evidence type="ECO:0000313" key="19">
    <source>
        <dbReference type="EMBL" id="PPQ99473.1"/>
    </source>
</evidence>
<dbReference type="Proteomes" id="UP000284706">
    <property type="component" value="Unassembled WGS sequence"/>
</dbReference>
<protein>
    <recommendedName>
        <fullName evidence="5">pyranose dehydrogenase (acceptor)</fullName>
        <ecNumber evidence="5">1.1.99.29</ecNumber>
    </recommendedName>
</protein>
<comment type="function">
    <text evidence="9">Catalyzes the single-oxidation or sequential double oxidation reaction of carbohydrates primarily at carbon-2 and/or carbon-3 with the concomitant reduction of the flavin. The enzyme exhibits a broad sugar substrate specificity, oxidizing different aldopyranoses to the corresponding C-1, C-2, C-3 or C-1,2, C-2,3 and C-3,4 (di)dehydro sugars with substrate-specific regioselectivity. Accepts only a narrow range of electron acceptors such as substituted benzoquinones and complexed metal ions and reacts extremely slowly with O(2) as acceptor. May play a role in the natural recycling of plant matter by oxidizing all major monosaccharides in lignocellulose and by reducing quinone compounds or reactive radical species generated during lignin depolymerization.</text>
</comment>
<evidence type="ECO:0000256" key="10">
    <source>
        <dbReference type="ARBA" id="ARBA00033986"/>
    </source>
</evidence>
<comment type="catalytic activity">
    <reaction evidence="13">
        <text>a pyranoside + acceptor = a pyranosid-3-ulose + reduced acceptor.</text>
        <dbReference type="EC" id="1.1.99.29"/>
    </reaction>
</comment>
<evidence type="ECO:0000256" key="14">
    <source>
        <dbReference type="ARBA" id="ARBA00034059"/>
    </source>
</evidence>
<evidence type="ECO:0000256" key="15">
    <source>
        <dbReference type="PIRSR" id="PIRSR000137-1"/>
    </source>
</evidence>
<evidence type="ECO:0000256" key="6">
    <source>
        <dbReference type="ARBA" id="ARBA00022525"/>
    </source>
</evidence>
<dbReference type="SUPFAM" id="SSF51905">
    <property type="entry name" value="FAD/NAD(P)-binding domain"/>
    <property type="match status" value="1"/>
</dbReference>
<evidence type="ECO:0000256" key="8">
    <source>
        <dbReference type="ARBA" id="ARBA00022827"/>
    </source>
</evidence>
<comment type="subcellular location">
    <subcellularLocation>
        <location evidence="2">Secreted</location>
    </subcellularLocation>
</comment>
<evidence type="ECO:0000256" key="9">
    <source>
        <dbReference type="ARBA" id="ARBA00024699"/>
    </source>
</evidence>
<keyword evidence="6" id="KW-0964">Secreted</keyword>
<dbReference type="Pfam" id="PF05199">
    <property type="entry name" value="GMC_oxred_C"/>
    <property type="match status" value="1"/>
</dbReference>
<comment type="caution">
    <text evidence="19">The sequence shown here is derived from an EMBL/GenBank/DDBJ whole genome shotgun (WGS) entry which is preliminary data.</text>
</comment>
<keyword evidence="7" id="KW-0285">Flavoprotein</keyword>
<dbReference type="STRING" id="231916.A0A409Y9E8"/>
<feature type="domain" description="Glucose-methanol-choline oxidoreductase N-terminal" evidence="17">
    <location>
        <begin position="37"/>
        <end position="376"/>
    </location>
</feature>
<name>A0A409Y9E8_9AGAR</name>
<evidence type="ECO:0000256" key="5">
    <source>
        <dbReference type="ARBA" id="ARBA00013177"/>
    </source>
</evidence>
<evidence type="ECO:0000259" key="18">
    <source>
        <dbReference type="Pfam" id="PF05199"/>
    </source>
</evidence>
<evidence type="ECO:0000256" key="3">
    <source>
        <dbReference type="ARBA" id="ARBA00010790"/>
    </source>
</evidence>
<dbReference type="PANTHER" id="PTHR11552:SF147">
    <property type="entry name" value="CHOLINE DEHYDROGENASE, MITOCHONDRIAL"/>
    <property type="match status" value="1"/>
</dbReference>
<sequence length="629" mass="66500">MHVLVAVFCVAYSVLLSLLPTFAALITSPSQLPTTTFDYIIVGGGTAGLVVANRLITQNASLSILVLEAGPSNAGVATLQIPFLAPTLSPQTPLEWNTTTVQQAGLLGRSLPYVRGRVLGGSSSINFLFHQYCSSEDWDRLGNISGDSGWNWANMRQYVQRVNLFLLLPGVQLTNLEGRQHERQVPPADNHAGTAAQILFDTHGTQGDTFTSLPGFNQTTDAMVYQTTQQVAEFPFLQDTSGGDTRFLGMGFLQSSSKNGVRSSSSTTYLSNALGNPSLAILVNATAIKIVQTGSSAGLPSMRGVQFITSPLPGSTLVGSPFNISARKEVILSAGTVGSTQLLLLSGIGPAKTLELNNIPVVVNNPSVGANLTDHLLIPNVFQVRGNSLDGLIRDPTQQSQALAQWNLTKTGPFANSVANTYGFFRLPSSSSILAGIPDPAAGPNSPHFEMIPTNSWFAPGTVIPTTGNFLTIVSVVISPTSRGTIQLASPNPLDMPVVDPQFMMTDFDIKTAVESSKAAIRFATAPPWKNYTIGPFAQFATAVNSGNDTQLQIYIRAFGTSAFHSVGTAAISSAKQSFGVVNPDLTVKGVSGLRIVDASVFPFIPSCHTQGPVYLLAERASDLIKAAG</sequence>
<evidence type="ECO:0000256" key="4">
    <source>
        <dbReference type="ARBA" id="ARBA00011245"/>
    </source>
</evidence>
<accession>A0A409Y9E8</accession>
<dbReference type="SUPFAM" id="SSF54373">
    <property type="entry name" value="FAD-linked reductases, C-terminal domain"/>
    <property type="match status" value="1"/>
</dbReference>
<evidence type="ECO:0000256" key="1">
    <source>
        <dbReference type="ARBA" id="ARBA00001974"/>
    </source>
</evidence>
<evidence type="ECO:0000256" key="13">
    <source>
        <dbReference type="ARBA" id="ARBA00034050"/>
    </source>
</evidence>
<evidence type="ECO:0000256" key="2">
    <source>
        <dbReference type="ARBA" id="ARBA00004613"/>
    </source>
</evidence>
<dbReference type="AlphaFoldDB" id="A0A409Y9E8"/>
<dbReference type="PANTHER" id="PTHR11552">
    <property type="entry name" value="GLUCOSE-METHANOL-CHOLINE GMC OXIDOREDUCTASE"/>
    <property type="match status" value="1"/>
</dbReference>
<dbReference type="GO" id="GO:0005576">
    <property type="term" value="C:extracellular region"/>
    <property type="evidence" value="ECO:0007669"/>
    <property type="project" value="UniProtKB-SubCell"/>
</dbReference>
<comment type="similarity">
    <text evidence="3">Belongs to the GMC oxidoreductase family.</text>
</comment>
<dbReference type="InterPro" id="IPR007867">
    <property type="entry name" value="GMC_OxRtase_C"/>
</dbReference>
<dbReference type="InterPro" id="IPR012132">
    <property type="entry name" value="GMC_OxRdtase"/>
</dbReference>
<evidence type="ECO:0000256" key="16">
    <source>
        <dbReference type="PIRSR" id="PIRSR000137-2"/>
    </source>
</evidence>
<dbReference type="PIRSF" id="PIRSF000137">
    <property type="entry name" value="Alcohol_oxidase"/>
    <property type="match status" value="1"/>
</dbReference>
<comment type="catalytic activity">
    <reaction evidence="10">
        <text>pyranose + acceptor = pyranos-2-ulose + reduced acceptor.</text>
        <dbReference type="EC" id="1.1.99.29"/>
    </reaction>
</comment>
<dbReference type="Pfam" id="PF00732">
    <property type="entry name" value="GMC_oxred_N"/>
    <property type="match status" value="1"/>
</dbReference>
<dbReference type="InterPro" id="IPR000172">
    <property type="entry name" value="GMC_OxRdtase_N"/>
</dbReference>
<dbReference type="EMBL" id="NHYE01001060">
    <property type="protein sequence ID" value="PPQ99473.1"/>
    <property type="molecule type" value="Genomic_DNA"/>
</dbReference>
<dbReference type="InterPro" id="IPR036188">
    <property type="entry name" value="FAD/NAD-bd_sf"/>
</dbReference>
<proteinExistence type="inferred from homology"/>
<dbReference type="InParanoid" id="A0A409Y9E8"/>
<comment type="catalytic activity">
    <reaction evidence="14">
        <text>a pyranoside + acceptor = a pyranosid-3,4-diulose + reduced acceptor.</text>
        <dbReference type="EC" id="1.1.99.29"/>
    </reaction>
</comment>
<feature type="binding site" evidence="16">
    <location>
        <position position="118"/>
    </location>
    <ligand>
        <name>FAD</name>
        <dbReference type="ChEBI" id="CHEBI:57692"/>
    </ligand>
</feature>
<dbReference type="GO" id="GO:0033718">
    <property type="term" value="F:pyranose dehydrogenase (acceptor) activity"/>
    <property type="evidence" value="ECO:0007669"/>
    <property type="project" value="UniProtKB-EC"/>
</dbReference>
<dbReference type="Gene3D" id="3.50.50.60">
    <property type="entry name" value="FAD/NAD(P)-binding domain"/>
    <property type="match status" value="1"/>
</dbReference>
<evidence type="ECO:0000256" key="7">
    <source>
        <dbReference type="ARBA" id="ARBA00022630"/>
    </source>
</evidence>
<evidence type="ECO:0000256" key="12">
    <source>
        <dbReference type="ARBA" id="ARBA00034029"/>
    </source>
</evidence>
<comment type="subunit">
    <text evidence="4">Monomer.</text>
</comment>
<comment type="catalytic activity">
    <reaction evidence="11">
        <text>pyranose + acceptor = pyranos-2,3-diulose + reduced acceptor.</text>
        <dbReference type="EC" id="1.1.99.29"/>
    </reaction>
</comment>
<gene>
    <name evidence="19" type="ORF">CVT26_014289</name>
</gene>
<feature type="active site" description="Proton donor" evidence="15">
    <location>
        <position position="565"/>
    </location>
</feature>
<evidence type="ECO:0000313" key="20">
    <source>
        <dbReference type="Proteomes" id="UP000284706"/>
    </source>
</evidence>
<feature type="domain" description="Glucose-methanol-choline oxidoreductase C-terminal" evidence="18">
    <location>
        <begin position="480"/>
        <end position="618"/>
    </location>
</feature>
<dbReference type="Gene3D" id="3.30.560.10">
    <property type="entry name" value="Glucose Oxidase, domain 3"/>
    <property type="match status" value="1"/>
</dbReference>
<comment type="cofactor">
    <cofactor evidence="1 16">
        <name>FAD</name>
        <dbReference type="ChEBI" id="CHEBI:57692"/>
    </cofactor>
</comment>
<feature type="active site" description="Proton acceptor" evidence="15">
    <location>
        <position position="609"/>
    </location>
</feature>
<keyword evidence="20" id="KW-1185">Reference proteome</keyword>
<reference evidence="19 20" key="1">
    <citation type="journal article" date="2018" name="Evol. Lett.">
        <title>Horizontal gene cluster transfer increased hallucinogenic mushroom diversity.</title>
        <authorList>
            <person name="Reynolds H.T."/>
            <person name="Vijayakumar V."/>
            <person name="Gluck-Thaler E."/>
            <person name="Korotkin H.B."/>
            <person name="Matheny P.B."/>
            <person name="Slot J.C."/>
        </authorList>
    </citation>
    <scope>NUCLEOTIDE SEQUENCE [LARGE SCALE GENOMIC DNA]</scope>
    <source>
        <strain evidence="19 20">SRW20</strain>
    </source>
</reference>